<dbReference type="Proteomes" id="UP000027866">
    <property type="component" value="Unassembled WGS sequence"/>
</dbReference>
<comment type="caution">
    <text evidence="2">The sequence shown here is derived from an EMBL/GenBank/DDBJ whole genome shotgun (WGS) entry which is preliminary data.</text>
</comment>
<dbReference type="RefSeq" id="WP_034904076.1">
    <property type="nucleotide sequence ID" value="NZ_CP017057.1"/>
</dbReference>
<keyword evidence="3" id="KW-1185">Reference proteome</keyword>
<evidence type="ECO:0000313" key="3">
    <source>
        <dbReference type="Proteomes" id="UP000027866"/>
    </source>
</evidence>
<protein>
    <recommendedName>
        <fullName evidence="4">DUF3617 domain-containing protein</fullName>
    </recommendedName>
</protein>
<dbReference type="Pfam" id="PF12276">
    <property type="entry name" value="DUF3617"/>
    <property type="match status" value="1"/>
</dbReference>
<dbReference type="AlphaFoldDB" id="A0A074MMV6"/>
<dbReference type="KEGG" id="elq:Ga0102493_111958"/>
<dbReference type="EMBL" id="JMIX01000007">
    <property type="protein sequence ID" value="KEO93153.1"/>
    <property type="molecule type" value="Genomic_DNA"/>
</dbReference>
<feature type="chain" id="PRO_5001697310" description="DUF3617 domain-containing protein" evidence="1">
    <location>
        <begin position="28"/>
        <end position="166"/>
    </location>
</feature>
<dbReference type="InterPro" id="IPR022061">
    <property type="entry name" value="DUF3617"/>
</dbReference>
<dbReference type="OrthoDB" id="7405484at2"/>
<gene>
    <name evidence="2" type="ORF">EH32_13085</name>
</gene>
<feature type="signal peptide" evidence="1">
    <location>
        <begin position="1"/>
        <end position="27"/>
    </location>
</feature>
<evidence type="ECO:0000256" key="1">
    <source>
        <dbReference type="SAM" id="SignalP"/>
    </source>
</evidence>
<reference evidence="2 3" key="1">
    <citation type="submission" date="2014-04" db="EMBL/GenBank/DDBJ databases">
        <title>A comprehensive comparison of genomes of Erythrobacter spp. Strains.</title>
        <authorList>
            <person name="Zheng Q."/>
        </authorList>
    </citation>
    <scope>NUCLEOTIDE SEQUENCE [LARGE SCALE GENOMIC DNA]</scope>
    <source>
        <strain evidence="2 3">DSM 8509</strain>
    </source>
</reference>
<keyword evidence="1" id="KW-0732">Signal</keyword>
<organism evidence="2 3">
    <name type="scientific">Erythrobacter litoralis</name>
    <dbReference type="NCBI Taxonomy" id="39960"/>
    <lineage>
        <taxon>Bacteria</taxon>
        <taxon>Pseudomonadati</taxon>
        <taxon>Pseudomonadota</taxon>
        <taxon>Alphaproteobacteria</taxon>
        <taxon>Sphingomonadales</taxon>
        <taxon>Erythrobacteraceae</taxon>
        <taxon>Erythrobacter/Porphyrobacter group</taxon>
        <taxon>Erythrobacter</taxon>
    </lineage>
</organism>
<dbReference type="PATRIC" id="fig|39960.10.peg.1044"/>
<evidence type="ECO:0008006" key="4">
    <source>
        <dbReference type="Google" id="ProtNLM"/>
    </source>
</evidence>
<sequence>MKLNSLAIAAAGLGLAAAITLPDALFAQVDPPEMRPETGKYSADITVQEVDIPGAPPQMAGMMTRMMSRKTTYCLTEQDVEEGYRAITRRSQGEGGEDCTYDRFSMEDGELDAQMTCRVDGRTMTMNMEGTGTPTSSDITMTMKGDMGVGPGSIRMRVLHRRLGPC</sequence>
<accession>A0A074MMV6</accession>
<evidence type="ECO:0000313" key="2">
    <source>
        <dbReference type="EMBL" id="KEO93153.1"/>
    </source>
</evidence>
<proteinExistence type="predicted"/>
<name>A0A074MMV6_9SPHN</name>